<dbReference type="Pfam" id="PF01730">
    <property type="entry name" value="UreF"/>
    <property type="match status" value="1"/>
</dbReference>
<dbReference type="GO" id="GO:0005737">
    <property type="term" value="C:cytoplasm"/>
    <property type="evidence" value="ECO:0007669"/>
    <property type="project" value="UniProtKB-SubCell"/>
</dbReference>
<accession>I4Z1X5</accession>
<comment type="subcellular location">
    <subcellularLocation>
        <location evidence="3">Cytoplasm</location>
    </subcellularLocation>
</comment>
<evidence type="ECO:0000256" key="2">
    <source>
        <dbReference type="ARBA" id="ARBA00023186"/>
    </source>
</evidence>
<dbReference type="InterPro" id="IPR002639">
    <property type="entry name" value="UreF"/>
</dbReference>
<comment type="similarity">
    <text evidence="3">Belongs to the UreF family.</text>
</comment>
<gene>
    <name evidence="3" type="primary">ureF</name>
    <name evidence="4" type="ORF">MicloDRAFT_00010220</name>
</gene>
<evidence type="ECO:0000313" key="4">
    <source>
        <dbReference type="EMBL" id="EIM30217.1"/>
    </source>
</evidence>
<reference evidence="4 5" key="1">
    <citation type="submission" date="2012-02" db="EMBL/GenBank/DDBJ databases">
        <title>Improved High-Quality Draft sequence of Microvirga sp. WSM3557.</title>
        <authorList>
            <consortium name="US DOE Joint Genome Institute"/>
            <person name="Lucas S."/>
            <person name="Han J."/>
            <person name="Lapidus A."/>
            <person name="Cheng J.-F."/>
            <person name="Goodwin L."/>
            <person name="Pitluck S."/>
            <person name="Peters L."/>
            <person name="Zhang X."/>
            <person name="Detter J.C."/>
            <person name="Han C."/>
            <person name="Tapia R."/>
            <person name="Land M."/>
            <person name="Hauser L."/>
            <person name="Kyrpides N."/>
            <person name="Ivanova N."/>
            <person name="Pagani I."/>
            <person name="Brau L."/>
            <person name="Yates R."/>
            <person name="O'Hara G."/>
            <person name="Rui T."/>
            <person name="Howieson J."/>
            <person name="Reeve W."/>
            <person name="Woyke T."/>
        </authorList>
    </citation>
    <scope>NUCLEOTIDE SEQUENCE [LARGE SCALE GENOMIC DNA]</scope>
    <source>
        <strain evidence="4 5">WSM3557</strain>
    </source>
</reference>
<dbReference type="InterPro" id="IPR038277">
    <property type="entry name" value="UreF_sf"/>
</dbReference>
<keyword evidence="5" id="KW-1185">Reference proteome</keyword>
<proteinExistence type="inferred from homology"/>
<organism evidence="4 5">
    <name type="scientific">Microvirga lotononidis</name>
    <dbReference type="NCBI Taxonomy" id="864069"/>
    <lineage>
        <taxon>Bacteria</taxon>
        <taxon>Pseudomonadati</taxon>
        <taxon>Pseudomonadota</taxon>
        <taxon>Alphaproteobacteria</taxon>
        <taxon>Hyphomicrobiales</taxon>
        <taxon>Methylobacteriaceae</taxon>
        <taxon>Microvirga</taxon>
    </lineage>
</organism>
<dbReference type="EMBL" id="JH660639">
    <property type="protein sequence ID" value="EIM30217.1"/>
    <property type="molecule type" value="Genomic_DNA"/>
</dbReference>
<dbReference type="STRING" id="864069.MicloDRAFT_00010220"/>
<keyword evidence="2 3" id="KW-0143">Chaperone</keyword>
<dbReference type="HAMAP" id="MF_01385">
    <property type="entry name" value="UreF"/>
    <property type="match status" value="1"/>
</dbReference>
<name>I4Z1X5_9HYPH</name>
<dbReference type="PIRSF" id="PIRSF009467">
    <property type="entry name" value="Ureas_acces_UreF"/>
    <property type="match status" value="1"/>
</dbReference>
<dbReference type="PANTHER" id="PTHR33620:SF1">
    <property type="entry name" value="UREASE ACCESSORY PROTEIN F"/>
    <property type="match status" value="1"/>
</dbReference>
<dbReference type="eggNOG" id="COG0830">
    <property type="taxonomic scope" value="Bacteria"/>
</dbReference>
<evidence type="ECO:0000256" key="1">
    <source>
        <dbReference type="ARBA" id="ARBA00022988"/>
    </source>
</evidence>
<comment type="subunit">
    <text evidence="3">UreD, UreF and UreG form a complex that acts as a GTP-hydrolysis-dependent molecular chaperone, activating the urease apoprotein by helping to assemble the nickel containing metallocenter of UreC. The UreE protein probably delivers the nickel.</text>
</comment>
<evidence type="ECO:0000256" key="3">
    <source>
        <dbReference type="HAMAP-Rule" id="MF_01385"/>
    </source>
</evidence>
<keyword evidence="1 3" id="KW-0996">Nickel insertion</keyword>
<dbReference type="HOGENOM" id="CLU_049215_4_0_5"/>
<dbReference type="Proteomes" id="UP000003947">
    <property type="component" value="Unassembled WGS sequence"/>
</dbReference>
<dbReference type="PANTHER" id="PTHR33620">
    <property type="entry name" value="UREASE ACCESSORY PROTEIN F"/>
    <property type="match status" value="1"/>
</dbReference>
<evidence type="ECO:0000313" key="5">
    <source>
        <dbReference type="Proteomes" id="UP000003947"/>
    </source>
</evidence>
<dbReference type="GO" id="GO:0016151">
    <property type="term" value="F:nickel cation binding"/>
    <property type="evidence" value="ECO:0007669"/>
    <property type="project" value="UniProtKB-UniRule"/>
</dbReference>
<dbReference type="Gene3D" id="1.10.4190.10">
    <property type="entry name" value="Urease accessory protein UreF"/>
    <property type="match status" value="1"/>
</dbReference>
<sequence length="249" mass="26926">MNTEGRHIPTESIAMADAATTVQVSALAHMLQFGDSMFPIGGFAFSSGLESAVQKGVVTDASTLLAFTLTAVQQAARGDGIALIAAHRAAMAGDVTELIRIDEAVYARKLSDEARTMSVRMGRKFTEMGVHVLGAPLLHVWHDRIRKGQGHGCYPVALAINFAVQDLSELHAFAVHHYGIAAPILGAALRLMKVSHLETQRILYELSEHIEAAHERAAKARLTDMSGYAPLMEILAAVHIKAHVRLFMN</sequence>
<dbReference type="RefSeq" id="WP_009489674.1">
    <property type="nucleotide sequence ID" value="NZ_CP141050.1"/>
</dbReference>
<keyword evidence="3" id="KW-0963">Cytoplasm</keyword>
<protein>
    <recommendedName>
        <fullName evidence="3">Urease accessory protein UreF</fullName>
    </recommendedName>
</protein>
<dbReference type="PATRIC" id="fig|864069.3.peg.1137"/>
<comment type="function">
    <text evidence="3">Required for maturation of urease via the functional incorporation of the urease nickel metallocenter.</text>
</comment>
<dbReference type="AlphaFoldDB" id="I4Z1X5"/>